<reference evidence="2" key="1">
    <citation type="submission" date="2022-06" db="EMBL/GenBank/DDBJ databases">
        <title>Isolation and Genomics of Futiania mangrovii gen. nov., sp. nov., a Rare and Metabolically-versatile member in the Class Alphaproteobacteria.</title>
        <authorList>
            <person name="Liu L."/>
            <person name="Huang W.-C."/>
            <person name="Pan J."/>
            <person name="Li J."/>
            <person name="Huang Y."/>
            <person name="Du H."/>
            <person name="Liu Y."/>
            <person name="Li M."/>
        </authorList>
    </citation>
    <scope>NUCLEOTIDE SEQUENCE</scope>
    <source>
        <strain evidence="2">FT118</strain>
    </source>
</reference>
<evidence type="ECO:0000256" key="1">
    <source>
        <dbReference type="SAM" id="Phobius"/>
    </source>
</evidence>
<evidence type="ECO:0008006" key="4">
    <source>
        <dbReference type="Google" id="ProtNLM"/>
    </source>
</evidence>
<sequence>MTTEWTEDEIVAYADGSAEGDAARRAARAVETDPRARAIFQRVREANAILRAAFDAPMQEATPAPILAAIHGEPGKVAALHRRAPMRRLASLAMAASVVLAVGLAVYLEPGLLGQGGRDAAPALALGPVAQGTALATALETRAAGAPEGTVTVLATFRTENGQVCREFEHMPQNDSIVIGGIACRTSGGWAVEALAGIEGDAAGAGGYTTASGEDDPLAGVLTRLGAGPALPPAEEGRLLQRGWREGAGG</sequence>
<gene>
    <name evidence="2" type="ORF">NJQ99_03590</name>
</gene>
<proteinExistence type="predicted"/>
<keyword evidence="1" id="KW-0472">Membrane</keyword>
<name>A0A9J6P9F7_9PROT</name>
<keyword evidence="3" id="KW-1185">Reference proteome</keyword>
<dbReference type="AlphaFoldDB" id="A0A9J6P9F7"/>
<keyword evidence="1" id="KW-1133">Transmembrane helix</keyword>
<comment type="caution">
    <text evidence="2">The sequence shown here is derived from an EMBL/GenBank/DDBJ whole genome shotgun (WGS) entry which is preliminary data.</text>
</comment>
<evidence type="ECO:0000313" key="3">
    <source>
        <dbReference type="Proteomes" id="UP001055804"/>
    </source>
</evidence>
<evidence type="ECO:0000313" key="2">
    <source>
        <dbReference type="EMBL" id="MCP1335485.1"/>
    </source>
</evidence>
<keyword evidence="1" id="KW-0812">Transmembrane</keyword>
<accession>A0A9J6P9F7</accession>
<dbReference type="Proteomes" id="UP001055804">
    <property type="component" value="Unassembled WGS sequence"/>
</dbReference>
<feature type="transmembrane region" description="Helical" evidence="1">
    <location>
        <begin position="89"/>
        <end position="108"/>
    </location>
</feature>
<dbReference type="RefSeq" id="WP_269331429.1">
    <property type="nucleotide sequence ID" value="NZ_JAMZFT010000001.1"/>
</dbReference>
<protein>
    <recommendedName>
        <fullName evidence="4">Anti-sigma factor</fullName>
    </recommendedName>
</protein>
<dbReference type="EMBL" id="JAMZFT010000001">
    <property type="protein sequence ID" value="MCP1335485.1"/>
    <property type="molecule type" value="Genomic_DNA"/>
</dbReference>
<organism evidence="2 3">
    <name type="scientific">Futiania mangrovi</name>
    <dbReference type="NCBI Taxonomy" id="2959716"/>
    <lineage>
        <taxon>Bacteria</taxon>
        <taxon>Pseudomonadati</taxon>
        <taxon>Pseudomonadota</taxon>
        <taxon>Alphaproteobacteria</taxon>
        <taxon>Futianiales</taxon>
        <taxon>Futianiaceae</taxon>
        <taxon>Futiania</taxon>
    </lineage>
</organism>